<dbReference type="GO" id="GO:0046872">
    <property type="term" value="F:metal ion binding"/>
    <property type="evidence" value="ECO:0007669"/>
    <property type="project" value="UniProtKB-KW"/>
</dbReference>
<dbReference type="PROSITE" id="PS51379">
    <property type="entry name" value="4FE4S_FER_2"/>
    <property type="match status" value="3"/>
</dbReference>
<dbReference type="PROSITE" id="PS00198">
    <property type="entry name" value="4FE4S_FER_1"/>
    <property type="match status" value="1"/>
</dbReference>
<dbReference type="AlphaFoldDB" id="A0A1H9YPV6"/>
<organism evidence="5 6">
    <name type="scientific">Anaerobranca gottschalkii DSM 13577</name>
    <dbReference type="NCBI Taxonomy" id="1120990"/>
    <lineage>
        <taxon>Bacteria</taxon>
        <taxon>Bacillati</taxon>
        <taxon>Bacillota</taxon>
        <taxon>Clostridia</taxon>
        <taxon>Eubacteriales</taxon>
        <taxon>Proteinivoracaceae</taxon>
        <taxon>Anaerobranca</taxon>
    </lineage>
</organism>
<dbReference type="Pfam" id="PF12838">
    <property type="entry name" value="Fer4_7"/>
    <property type="match status" value="1"/>
</dbReference>
<keyword evidence="2" id="KW-0408">Iron</keyword>
<dbReference type="EMBL" id="FOIF01000004">
    <property type="protein sequence ID" value="SES71165.1"/>
    <property type="molecule type" value="Genomic_DNA"/>
</dbReference>
<name>A0A1H9YPV6_9FIRM</name>
<dbReference type="InterPro" id="IPR017896">
    <property type="entry name" value="4Fe4S_Fe-S-bd"/>
</dbReference>
<dbReference type="SUPFAM" id="SSF54862">
    <property type="entry name" value="4Fe-4S ferredoxins"/>
    <property type="match status" value="2"/>
</dbReference>
<accession>A0A1H9YPV6</accession>
<dbReference type="Gene3D" id="3.30.70.20">
    <property type="match status" value="2"/>
</dbReference>
<dbReference type="PANTHER" id="PTHR43122">
    <property type="entry name" value="FERREDOXIN SUBUNIT OF PYRUVATE:FLAVODOXIN OXIDOREDUCTASE-RELATED"/>
    <property type="match status" value="1"/>
</dbReference>
<dbReference type="GO" id="GO:0051536">
    <property type="term" value="F:iron-sulfur cluster binding"/>
    <property type="evidence" value="ECO:0007669"/>
    <property type="project" value="UniProtKB-KW"/>
</dbReference>
<evidence type="ECO:0000256" key="2">
    <source>
        <dbReference type="ARBA" id="ARBA00023004"/>
    </source>
</evidence>
<evidence type="ECO:0000313" key="5">
    <source>
        <dbReference type="EMBL" id="SES71165.1"/>
    </source>
</evidence>
<evidence type="ECO:0000256" key="3">
    <source>
        <dbReference type="ARBA" id="ARBA00023014"/>
    </source>
</evidence>
<sequence length="331" mass="38406">MLLKFITTILEKAYDLSRNVLYNPQKCVHGRKGFNCRNCIKSCENQAISFKDNELQILENCNGCGKCIRTCKTGALQDPEFEMKLEKDMLQKKEIQIICHRSKGLIGIKANCLLNIPHHLLVELYYKTGGKLRFNKEICKSCPKDNTLIDEYLNTLTTQFNDLKILNIFRNTVNEINNDDLILSREEFLLYLKNRFKENSNKLILNSIYEDQKLVNHQHRVNIYLQNFDIQIEGKEFTESCTLCGKCKKLCPTDAITLEEKKGEKKIQYNYLKCIDCNRCIDNCNEKGILKGKKIKAFKIKKGLQCRICGAILEENNFSLLCIKCKSKRSI</sequence>
<keyword evidence="1" id="KW-0479">Metal-binding</keyword>
<gene>
    <name evidence="5" type="ORF">SAMN03080614_100462</name>
</gene>
<proteinExistence type="predicted"/>
<feature type="domain" description="4Fe-4S ferredoxin-type" evidence="4">
    <location>
        <begin position="53"/>
        <end position="81"/>
    </location>
</feature>
<dbReference type="PANTHER" id="PTHR43122:SF1">
    <property type="entry name" value="IRON-SULFUR-BINDING PROTEIN"/>
    <property type="match status" value="1"/>
</dbReference>
<dbReference type="RefSeq" id="WP_091348725.1">
    <property type="nucleotide sequence ID" value="NZ_FOIF01000004.1"/>
</dbReference>
<evidence type="ECO:0000256" key="1">
    <source>
        <dbReference type="ARBA" id="ARBA00022723"/>
    </source>
</evidence>
<dbReference type="InterPro" id="IPR017900">
    <property type="entry name" value="4Fe4S_Fe_S_CS"/>
</dbReference>
<dbReference type="Proteomes" id="UP000243819">
    <property type="component" value="Unassembled WGS sequence"/>
</dbReference>
<dbReference type="STRING" id="1120990.SAMN03080614_100462"/>
<dbReference type="OrthoDB" id="9672at2"/>
<feature type="domain" description="4Fe-4S ferredoxin-type" evidence="4">
    <location>
        <begin position="232"/>
        <end position="261"/>
    </location>
</feature>
<keyword evidence="3" id="KW-0411">Iron-sulfur</keyword>
<evidence type="ECO:0000313" key="6">
    <source>
        <dbReference type="Proteomes" id="UP000243819"/>
    </source>
</evidence>
<keyword evidence="6" id="KW-1185">Reference proteome</keyword>
<protein>
    <submittedName>
        <fullName evidence="5">4Fe-4S dicluster domain-containing protein</fullName>
    </submittedName>
</protein>
<evidence type="ECO:0000259" key="4">
    <source>
        <dbReference type="PROSITE" id="PS51379"/>
    </source>
</evidence>
<reference evidence="6" key="1">
    <citation type="submission" date="2016-10" db="EMBL/GenBank/DDBJ databases">
        <authorList>
            <person name="Varghese N."/>
            <person name="Submissions S."/>
        </authorList>
    </citation>
    <scope>NUCLEOTIDE SEQUENCE [LARGE SCALE GENOMIC DNA]</scope>
    <source>
        <strain evidence="6">DSM 13577</strain>
    </source>
</reference>
<feature type="domain" description="4Fe-4S ferredoxin-type" evidence="4">
    <location>
        <begin position="265"/>
        <end position="294"/>
    </location>
</feature>